<evidence type="ECO:0000313" key="3">
    <source>
        <dbReference type="Proteomes" id="UP001242480"/>
    </source>
</evidence>
<protein>
    <recommendedName>
        <fullName evidence="1">PilZ domain-containing protein</fullName>
    </recommendedName>
</protein>
<proteinExistence type="predicted"/>
<dbReference type="EMBL" id="JAUSVX010000006">
    <property type="protein sequence ID" value="MDQ0470433.1"/>
    <property type="molecule type" value="Genomic_DNA"/>
</dbReference>
<dbReference type="Gene3D" id="2.40.10.220">
    <property type="entry name" value="predicted glycosyltransferase like domains"/>
    <property type="match status" value="1"/>
</dbReference>
<name>A0ABU0J832_9HYPH</name>
<comment type="caution">
    <text evidence="2">The sequence shown here is derived from an EMBL/GenBank/DDBJ whole genome shotgun (WGS) entry which is preliminary data.</text>
</comment>
<keyword evidence="3" id="KW-1185">Reference proteome</keyword>
<dbReference type="InterPro" id="IPR009875">
    <property type="entry name" value="PilZ_domain"/>
</dbReference>
<feature type="domain" description="PilZ" evidence="1">
    <location>
        <begin position="8"/>
        <end position="84"/>
    </location>
</feature>
<dbReference type="Pfam" id="PF07238">
    <property type="entry name" value="PilZ"/>
    <property type="match status" value="1"/>
</dbReference>
<sequence>MKDPRDSRRSRRRAVSYSVWLRYDPALPPIVCMMNDVSDTGARLDVVDETPLPDEFILQLSRTGKPFRKCHVVWRRRSEMGVRFAL</sequence>
<organism evidence="2 3">
    <name type="scientific">Labrys wisconsinensis</name>
    <dbReference type="NCBI Taxonomy" id="425677"/>
    <lineage>
        <taxon>Bacteria</taxon>
        <taxon>Pseudomonadati</taxon>
        <taxon>Pseudomonadota</taxon>
        <taxon>Alphaproteobacteria</taxon>
        <taxon>Hyphomicrobiales</taxon>
        <taxon>Xanthobacteraceae</taxon>
        <taxon>Labrys</taxon>
    </lineage>
</organism>
<evidence type="ECO:0000313" key="2">
    <source>
        <dbReference type="EMBL" id="MDQ0470433.1"/>
    </source>
</evidence>
<dbReference type="RefSeq" id="WP_307274413.1">
    <property type="nucleotide sequence ID" value="NZ_JAUSVX010000006.1"/>
</dbReference>
<accession>A0ABU0J832</accession>
<dbReference type="Proteomes" id="UP001242480">
    <property type="component" value="Unassembled WGS sequence"/>
</dbReference>
<dbReference type="SUPFAM" id="SSF141371">
    <property type="entry name" value="PilZ domain-like"/>
    <property type="match status" value="1"/>
</dbReference>
<evidence type="ECO:0000259" key="1">
    <source>
        <dbReference type="Pfam" id="PF07238"/>
    </source>
</evidence>
<reference evidence="2 3" key="1">
    <citation type="submission" date="2023-07" db="EMBL/GenBank/DDBJ databases">
        <title>Genomic Encyclopedia of Type Strains, Phase IV (KMG-IV): sequencing the most valuable type-strain genomes for metagenomic binning, comparative biology and taxonomic classification.</title>
        <authorList>
            <person name="Goeker M."/>
        </authorList>
    </citation>
    <scope>NUCLEOTIDE SEQUENCE [LARGE SCALE GENOMIC DNA]</scope>
    <source>
        <strain evidence="2 3">DSM 19619</strain>
    </source>
</reference>
<gene>
    <name evidence="2" type="ORF">QO011_003452</name>
</gene>